<dbReference type="InterPro" id="IPR015813">
    <property type="entry name" value="Pyrv/PenolPyrv_kinase-like_dom"/>
</dbReference>
<dbReference type="InterPro" id="IPR040442">
    <property type="entry name" value="Pyrv_kinase-like_dom_sf"/>
</dbReference>
<dbReference type="RefSeq" id="WP_239677469.1">
    <property type="nucleotide sequence ID" value="NZ_CP070499.1"/>
</dbReference>
<dbReference type="PANTHER" id="PTHR42905">
    <property type="entry name" value="PHOSPHOENOLPYRUVATE CARBOXYLASE"/>
    <property type="match status" value="1"/>
</dbReference>
<dbReference type="PANTHER" id="PTHR42905:SF16">
    <property type="entry name" value="CARBOXYPHOSPHONOENOLPYRUVATE PHOSPHONOMUTASE-LIKE PROTEIN (AFU_ORTHOLOGUE AFUA_5G07230)"/>
    <property type="match status" value="1"/>
</dbReference>
<name>A0A895YKV0_9ACTN</name>
<keyword evidence="1" id="KW-0456">Lyase</keyword>
<evidence type="ECO:0000313" key="2">
    <source>
        <dbReference type="Proteomes" id="UP000662857"/>
    </source>
</evidence>
<accession>A0A895YKV0</accession>
<gene>
    <name evidence="1" type="ORF">JQS43_02675</name>
</gene>
<evidence type="ECO:0000313" key="1">
    <source>
        <dbReference type="EMBL" id="QSB15286.1"/>
    </source>
</evidence>
<keyword evidence="2" id="KW-1185">Reference proteome</keyword>
<dbReference type="EMBL" id="CP070499">
    <property type="protein sequence ID" value="QSB15286.1"/>
    <property type="molecule type" value="Genomic_DNA"/>
</dbReference>
<dbReference type="GO" id="GO:0016829">
    <property type="term" value="F:lyase activity"/>
    <property type="evidence" value="ECO:0007669"/>
    <property type="project" value="UniProtKB-KW"/>
</dbReference>
<dbReference type="Proteomes" id="UP000662857">
    <property type="component" value="Chromosome"/>
</dbReference>
<protein>
    <submittedName>
        <fullName evidence="1">Isocitrate lyase/phosphoenolpyruvate mutase family protein</fullName>
    </submittedName>
</protein>
<organism evidence="1 2">
    <name type="scientific">Natronosporangium hydrolyticum</name>
    <dbReference type="NCBI Taxonomy" id="2811111"/>
    <lineage>
        <taxon>Bacteria</taxon>
        <taxon>Bacillati</taxon>
        <taxon>Actinomycetota</taxon>
        <taxon>Actinomycetes</taxon>
        <taxon>Micromonosporales</taxon>
        <taxon>Micromonosporaceae</taxon>
        <taxon>Natronosporangium</taxon>
    </lineage>
</organism>
<dbReference type="Gene3D" id="6.10.250.2750">
    <property type="match status" value="1"/>
</dbReference>
<sequence>MVDLAEQRRGFRELHQSGTFVLPNAWDQGSARLLAQLGFPAVATTSSGLAASLGRADQQLHRDQLIEHVAALSSTVEIQVAVDAERGYAPDPDGVAATVELLAQAGASGVSIEDYDPVTGQIDRVEVAVERIAAAAAVCDRHGMVLTGRAENHLYGVADLADTIARLRAYRAAGAACVYAPGLGELAEITRVADEVDAPLNVLALRQGPAVPELARAGVRRVSTGGALAWAAYGALVRAAGELRDTGTSTFLDHALAPTLRDAAFPPEPLA</sequence>
<reference evidence="1" key="1">
    <citation type="submission" date="2021-02" db="EMBL/GenBank/DDBJ databases">
        <title>Natrosporangium hydrolyticum gen. nov., sp. nov, a haloalkaliphilic actinobacterium from a soda solonchak soil.</title>
        <authorList>
            <person name="Sorokin D.Y."/>
            <person name="Khijniak T.V."/>
            <person name="Zakharycheva A.P."/>
            <person name="Boueva O.V."/>
            <person name="Ariskina E.V."/>
            <person name="Hahnke R.L."/>
            <person name="Bunk B."/>
            <person name="Sproer C."/>
            <person name="Schumann P."/>
            <person name="Evtushenko L.I."/>
            <person name="Kublanov I.V."/>
        </authorList>
    </citation>
    <scope>NUCLEOTIDE SEQUENCE</scope>
    <source>
        <strain evidence="1">DSM 106523</strain>
    </source>
</reference>
<dbReference type="InterPro" id="IPR039556">
    <property type="entry name" value="ICL/PEPM"/>
</dbReference>
<dbReference type="Gene3D" id="3.20.20.60">
    <property type="entry name" value="Phosphoenolpyruvate-binding domains"/>
    <property type="match status" value="1"/>
</dbReference>
<dbReference type="CDD" id="cd00377">
    <property type="entry name" value="ICL_PEPM"/>
    <property type="match status" value="1"/>
</dbReference>
<dbReference type="KEGG" id="nhy:JQS43_02675"/>
<dbReference type="Pfam" id="PF13714">
    <property type="entry name" value="PEP_mutase"/>
    <property type="match status" value="1"/>
</dbReference>
<proteinExistence type="predicted"/>
<dbReference type="AlphaFoldDB" id="A0A895YKV0"/>
<dbReference type="SUPFAM" id="SSF51621">
    <property type="entry name" value="Phosphoenolpyruvate/pyruvate domain"/>
    <property type="match status" value="1"/>
</dbReference>